<accession>Q5EN80</accession>
<protein>
    <submittedName>
        <fullName evidence="2">Putative cyclin I</fullName>
    </submittedName>
</protein>
<organism evidence="2">
    <name type="scientific">Aurelia aurita</name>
    <name type="common">Moon jellyfish</name>
    <name type="synonym">Medusa aurita</name>
    <dbReference type="NCBI Taxonomy" id="6145"/>
    <lineage>
        <taxon>Eukaryota</taxon>
        <taxon>Metazoa</taxon>
        <taxon>Cnidaria</taxon>
        <taxon>Scyphozoa</taxon>
        <taxon>Semaeostomeae</taxon>
        <taxon>Ulmaridae</taxon>
        <taxon>Aurelia</taxon>
    </lineage>
</organism>
<reference evidence="2" key="1">
    <citation type="journal article" date="2005" name="Mar. Biotechnol.">
        <title>Molecular biomarkers and adaptation to environmental stress in moon jelly (Aurelia spp.).</title>
        <authorList>
            <person name="Schroth W."/>
            <person name="Ender A."/>
            <person name="Schierwater B."/>
        </authorList>
    </citation>
    <scope>NUCLEOTIDE SEQUENCE</scope>
</reference>
<evidence type="ECO:0000256" key="1">
    <source>
        <dbReference type="SAM" id="MobiDB-lite"/>
    </source>
</evidence>
<keyword evidence="2" id="KW-0195">Cyclin</keyword>
<feature type="non-terminal residue" evidence="2">
    <location>
        <position position="1"/>
    </location>
</feature>
<dbReference type="AlphaFoldDB" id="Q5EN80"/>
<evidence type="ECO:0000313" key="2">
    <source>
        <dbReference type="EMBL" id="AAX09933.1"/>
    </source>
</evidence>
<proteinExistence type="evidence at transcript level"/>
<sequence length="143" mass="15951">KNSTLAVSVISVIVAKYIPDWFTVLAPVLHLTKTTTVDVLQCRELVKNVALIRKHPKSRRKPNVSKCPTLSPIIESPFEREFSVHCEREALQDIKNTTSVNSKSLKAPKSVAEKTTSRSQQEADDFFPAAKRPRILVGGKENV</sequence>
<name>Q5EN80_AURAU</name>
<feature type="region of interest" description="Disordered" evidence="1">
    <location>
        <begin position="97"/>
        <end position="131"/>
    </location>
</feature>
<dbReference type="EMBL" id="AY836667">
    <property type="protein sequence ID" value="AAX09933.1"/>
    <property type="molecule type" value="mRNA"/>
</dbReference>